<name>A7IY16_PBCVN</name>
<evidence type="ECO:0000313" key="2">
    <source>
        <dbReference type="EMBL" id="ABT15240.1"/>
    </source>
</evidence>
<dbReference type="GeneID" id="5658770"/>
<protein>
    <submittedName>
        <fullName evidence="2">Uncharacterized protein B841R</fullName>
    </submittedName>
</protein>
<feature type="transmembrane region" description="Helical" evidence="1">
    <location>
        <begin position="61"/>
        <end position="80"/>
    </location>
</feature>
<gene>
    <name evidence="2" type="primary">B841R</name>
    <name evidence="2" type="ORF">NY2A_B841R</name>
</gene>
<dbReference type="OrthoDB" id="21556at10239"/>
<feature type="transmembrane region" description="Helical" evidence="1">
    <location>
        <begin position="31"/>
        <end position="49"/>
    </location>
</feature>
<accession>A7IY16</accession>
<keyword evidence="1" id="KW-0472">Membrane</keyword>
<evidence type="ECO:0000313" key="3">
    <source>
        <dbReference type="Proteomes" id="UP000202419"/>
    </source>
</evidence>
<sequence>MDAFILTEFLKPKENFTDVFVDKKKLKTANIVRSVLTFIVGIYAVWLSWNCSKGDHVAMRVLYAAFAYLFGLVYLIYYALVRYNC</sequence>
<dbReference type="Proteomes" id="UP000202419">
    <property type="component" value="Segment"/>
</dbReference>
<proteinExistence type="predicted"/>
<reference evidence="2 3" key="1">
    <citation type="journal article" date="2007" name="Virology">
        <title>Sequence and annotation of the 369-kb NY-2A and the 345-kb AR158 viruses that infect Chlorella NC64A.</title>
        <authorList>
            <person name="Fitzgerald L.A."/>
            <person name="Graves M.V."/>
            <person name="Li X."/>
            <person name="Feldblyum T."/>
            <person name="Nierman W.C."/>
            <person name="Van Etten J.L."/>
        </authorList>
    </citation>
    <scope>NUCLEOTIDE SEQUENCE [LARGE SCALE GENOMIC DNA]</scope>
    <source>
        <strain evidence="2 3">NY-2A</strain>
    </source>
</reference>
<evidence type="ECO:0000256" key="1">
    <source>
        <dbReference type="SAM" id="Phobius"/>
    </source>
</evidence>
<keyword evidence="1" id="KW-1133">Transmembrane helix</keyword>
<organismHost>
    <name type="scientific">Chlorella</name>
    <dbReference type="NCBI Taxonomy" id="3071"/>
</organismHost>
<organism evidence="2 3">
    <name type="scientific">Paramecium bursaria Chlorella virus NY2A</name>
    <name type="common">PBCV-NY2A</name>
    <dbReference type="NCBI Taxonomy" id="46021"/>
    <lineage>
        <taxon>Viruses</taxon>
        <taxon>Varidnaviria</taxon>
        <taxon>Bamfordvirae</taxon>
        <taxon>Nucleocytoviricota</taxon>
        <taxon>Megaviricetes</taxon>
        <taxon>Algavirales</taxon>
        <taxon>Phycodnaviridae</taxon>
        <taxon>Chlorovirus</taxon>
        <taxon>Chlorovirus americanus</taxon>
    </lineage>
</organism>
<keyword evidence="1" id="KW-0812">Transmembrane</keyword>
<keyword evidence="3" id="KW-1185">Reference proteome</keyword>
<dbReference type="RefSeq" id="YP_001498037.1">
    <property type="nucleotide sequence ID" value="NC_009898.1"/>
</dbReference>
<dbReference type="KEGG" id="vg:5658770"/>
<dbReference type="EMBL" id="DQ491002">
    <property type="protein sequence ID" value="ABT15240.1"/>
    <property type="molecule type" value="Genomic_DNA"/>
</dbReference>